<dbReference type="AlphaFoldDB" id="A0A067PFA3"/>
<organism evidence="1 2">
    <name type="scientific">Jaapia argillacea MUCL 33604</name>
    <dbReference type="NCBI Taxonomy" id="933084"/>
    <lineage>
        <taxon>Eukaryota</taxon>
        <taxon>Fungi</taxon>
        <taxon>Dikarya</taxon>
        <taxon>Basidiomycota</taxon>
        <taxon>Agaricomycotina</taxon>
        <taxon>Agaricomycetes</taxon>
        <taxon>Agaricomycetidae</taxon>
        <taxon>Jaapiales</taxon>
        <taxon>Jaapiaceae</taxon>
        <taxon>Jaapia</taxon>
    </lineage>
</organism>
<evidence type="ECO:0000313" key="2">
    <source>
        <dbReference type="Proteomes" id="UP000027265"/>
    </source>
</evidence>
<name>A0A067PFA3_9AGAM</name>
<reference evidence="2" key="1">
    <citation type="journal article" date="2014" name="Proc. Natl. Acad. Sci. U.S.A.">
        <title>Extensive sampling of basidiomycete genomes demonstrates inadequacy of the white-rot/brown-rot paradigm for wood decay fungi.</title>
        <authorList>
            <person name="Riley R."/>
            <person name="Salamov A.A."/>
            <person name="Brown D.W."/>
            <person name="Nagy L.G."/>
            <person name="Floudas D."/>
            <person name="Held B.W."/>
            <person name="Levasseur A."/>
            <person name="Lombard V."/>
            <person name="Morin E."/>
            <person name="Otillar R."/>
            <person name="Lindquist E.A."/>
            <person name="Sun H."/>
            <person name="LaButti K.M."/>
            <person name="Schmutz J."/>
            <person name="Jabbour D."/>
            <person name="Luo H."/>
            <person name="Baker S.E."/>
            <person name="Pisabarro A.G."/>
            <person name="Walton J.D."/>
            <person name="Blanchette R.A."/>
            <person name="Henrissat B."/>
            <person name="Martin F."/>
            <person name="Cullen D."/>
            <person name="Hibbett D.S."/>
            <person name="Grigoriev I.V."/>
        </authorList>
    </citation>
    <scope>NUCLEOTIDE SEQUENCE [LARGE SCALE GENOMIC DNA]</scope>
    <source>
        <strain evidence="2">MUCL 33604</strain>
    </source>
</reference>
<dbReference type="EMBL" id="KL197776">
    <property type="protein sequence ID" value="KDQ49712.1"/>
    <property type="molecule type" value="Genomic_DNA"/>
</dbReference>
<evidence type="ECO:0000313" key="1">
    <source>
        <dbReference type="EMBL" id="KDQ49712.1"/>
    </source>
</evidence>
<gene>
    <name evidence="1" type="ORF">JAAARDRAFT_100613</name>
</gene>
<dbReference type="HOGENOM" id="CLU_189352_0_0_1"/>
<dbReference type="OrthoDB" id="3270296at2759"/>
<accession>A0A067PFA3</accession>
<dbReference type="Proteomes" id="UP000027265">
    <property type="component" value="Unassembled WGS sequence"/>
</dbReference>
<dbReference type="InParanoid" id="A0A067PFA3"/>
<evidence type="ECO:0008006" key="3">
    <source>
        <dbReference type="Google" id="ProtNLM"/>
    </source>
</evidence>
<protein>
    <recommendedName>
        <fullName evidence="3">F-box domain-containing protein</fullName>
    </recommendedName>
</protein>
<keyword evidence="2" id="KW-1185">Reference proteome</keyword>
<feature type="non-terminal residue" evidence="1">
    <location>
        <position position="72"/>
    </location>
</feature>
<sequence length="72" mass="8323">LPLELVYSIVDSVHSRSGVLSLALTCRFFKDRLIPNVLDYREINVPPNALTLWNHLNDNSSLLRHGRVFRFC</sequence>
<feature type="non-terminal residue" evidence="1">
    <location>
        <position position="1"/>
    </location>
</feature>
<proteinExistence type="predicted"/>